<evidence type="ECO:0000313" key="3">
    <source>
        <dbReference type="Proteomes" id="UP000186601"/>
    </source>
</evidence>
<evidence type="ECO:0000313" key="2">
    <source>
        <dbReference type="EMBL" id="PSR78272.1"/>
    </source>
</evidence>
<dbReference type="Proteomes" id="UP000186601">
    <property type="component" value="Unassembled WGS sequence"/>
</dbReference>
<sequence length="80" mass="8664">MTERDDAQLLEAEDSLATLHISKPTTTDEPPEPNSWQDFTHNILEVSILANNTLEGMAKWSDVSALDPSTAKGLAAELVA</sequence>
<evidence type="ECO:0000256" key="1">
    <source>
        <dbReference type="SAM" id="MobiDB-lite"/>
    </source>
</evidence>
<organism evidence="2 3">
    <name type="scientific">Hermanssonia centrifuga</name>
    <dbReference type="NCBI Taxonomy" id="98765"/>
    <lineage>
        <taxon>Eukaryota</taxon>
        <taxon>Fungi</taxon>
        <taxon>Dikarya</taxon>
        <taxon>Basidiomycota</taxon>
        <taxon>Agaricomycotina</taxon>
        <taxon>Agaricomycetes</taxon>
        <taxon>Polyporales</taxon>
        <taxon>Meruliaceae</taxon>
        <taxon>Hermanssonia</taxon>
    </lineage>
</organism>
<protein>
    <submittedName>
        <fullName evidence="2">Uncharacterized protein</fullName>
    </submittedName>
</protein>
<accession>A0A2R6NX03</accession>
<gene>
    <name evidence="2" type="ORF">PHLCEN_2v7468</name>
</gene>
<feature type="region of interest" description="Disordered" evidence="1">
    <location>
        <begin position="17"/>
        <end position="37"/>
    </location>
</feature>
<comment type="caution">
    <text evidence="2">The sequence shown here is derived from an EMBL/GenBank/DDBJ whole genome shotgun (WGS) entry which is preliminary data.</text>
</comment>
<dbReference type="AlphaFoldDB" id="A0A2R6NX03"/>
<feature type="compositionally biased region" description="Polar residues" evidence="1">
    <location>
        <begin position="23"/>
        <end position="37"/>
    </location>
</feature>
<name>A0A2R6NX03_9APHY</name>
<proteinExistence type="predicted"/>
<keyword evidence="3" id="KW-1185">Reference proteome</keyword>
<dbReference type="EMBL" id="MLYV02000751">
    <property type="protein sequence ID" value="PSR78272.1"/>
    <property type="molecule type" value="Genomic_DNA"/>
</dbReference>
<reference evidence="2 3" key="1">
    <citation type="submission" date="2018-02" db="EMBL/GenBank/DDBJ databases">
        <title>Genome sequence of the basidiomycete white-rot fungus Phlebia centrifuga.</title>
        <authorList>
            <person name="Granchi Z."/>
            <person name="Peng M."/>
            <person name="de Vries R.P."/>
            <person name="Hilden K."/>
            <person name="Makela M.R."/>
            <person name="Grigoriev I."/>
            <person name="Riley R."/>
        </authorList>
    </citation>
    <scope>NUCLEOTIDE SEQUENCE [LARGE SCALE GENOMIC DNA]</scope>
    <source>
        <strain evidence="2 3">FBCC195</strain>
    </source>
</reference>